<feature type="region of interest" description="Disordered" evidence="1">
    <location>
        <begin position="730"/>
        <end position="755"/>
    </location>
</feature>
<dbReference type="InterPro" id="IPR002035">
    <property type="entry name" value="VWF_A"/>
</dbReference>
<dbReference type="SMART" id="SM00327">
    <property type="entry name" value="VWA"/>
    <property type="match status" value="1"/>
</dbReference>
<evidence type="ECO:0000313" key="4">
    <source>
        <dbReference type="Proteomes" id="UP000673375"/>
    </source>
</evidence>
<keyword evidence="4" id="KW-1185">Reference proteome</keyword>
<evidence type="ECO:0000256" key="1">
    <source>
        <dbReference type="SAM" id="MobiDB-lite"/>
    </source>
</evidence>
<dbReference type="InterPro" id="IPR051266">
    <property type="entry name" value="CLCR"/>
</dbReference>
<comment type="caution">
    <text evidence="3">The sequence shown here is derived from an EMBL/GenBank/DDBJ whole genome shotgun (WGS) entry which is preliminary data.</text>
</comment>
<accession>A0ABS4CK23</accession>
<dbReference type="InterPro" id="IPR049319">
    <property type="entry name" value="GBS104-like_Ig"/>
</dbReference>
<dbReference type="CDD" id="cd00198">
    <property type="entry name" value="vWFA"/>
    <property type="match status" value="1"/>
</dbReference>
<dbReference type="EMBL" id="JAEDXU010000004">
    <property type="protein sequence ID" value="MBP1046466.1"/>
    <property type="molecule type" value="Genomic_DNA"/>
</dbReference>
<evidence type="ECO:0000259" key="2">
    <source>
        <dbReference type="PROSITE" id="PS50234"/>
    </source>
</evidence>
<dbReference type="InterPro" id="IPR036465">
    <property type="entry name" value="vWFA_dom_sf"/>
</dbReference>
<dbReference type="PROSITE" id="PS50234">
    <property type="entry name" value="VWFA"/>
    <property type="match status" value="1"/>
</dbReference>
<name>A0ABS4CK23_9ENTE</name>
<gene>
    <name evidence="3" type="ORF">I6N96_09230</name>
</gene>
<dbReference type="RefSeq" id="WP_209557286.1">
    <property type="nucleotide sequence ID" value="NZ_JAEDXU010000004.1"/>
</dbReference>
<evidence type="ECO:0000313" key="3">
    <source>
        <dbReference type="EMBL" id="MBP1046466.1"/>
    </source>
</evidence>
<dbReference type="Gene3D" id="3.40.50.410">
    <property type="entry name" value="von Willebrand factor, type A domain"/>
    <property type="match status" value="1"/>
</dbReference>
<dbReference type="Proteomes" id="UP000673375">
    <property type="component" value="Unassembled WGS sequence"/>
</dbReference>
<dbReference type="Pfam" id="PF21426">
    <property type="entry name" value="GBS104-like_Ig"/>
    <property type="match status" value="1"/>
</dbReference>
<reference evidence="3 4" key="1">
    <citation type="submission" date="2020-12" db="EMBL/GenBank/DDBJ databases">
        <title>Vagococcus allomyrinae sp. nov. and Enterococcus lavae sp. nov., isolated from the larvae of Allomyrina dichotoma.</title>
        <authorList>
            <person name="Lee S.D."/>
        </authorList>
    </citation>
    <scope>NUCLEOTIDE SEQUENCE [LARGE SCALE GENOMIC DNA]</scope>
    <source>
        <strain evidence="3 4">BWM-S5</strain>
    </source>
</reference>
<dbReference type="Pfam" id="PF13519">
    <property type="entry name" value="VWA_2"/>
    <property type="match status" value="1"/>
</dbReference>
<dbReference type="SUPFAM" id="SSF53300">
    <property type="entry name" value="vWA-like"/>
    <property type="match status" value="1"/>
</dbReference>
<protein>
    <submittedName>
        <fullName evidence="3">VWA domain-containing protein</fullName>
    </submittedName>
</protein>
<sequence>MSKIRNNKGMFKLAALFLFFISMIIFSQSLLTTNAPIKANESGESAAARNQFGLDYGEVGVSKTATPVDGMVNQWDVTLRVEARHSFPPPAAEVVLIVDTSGSMSEGDRMPKAKEAAKSFVEQLLQDNYLHKISLITYDSTVTTHNFSTGQWVGASNRTELINTIEALDYTREGTTFTQAALKEATNIIKTATSNSRNIVLVSDGVPTISYAPKSPYNSLSGMEAFNQDFYPGKNAYQTVQTIPEDKFDYSVRYGFGKTYLSIGESPIFVPSTNSDDVLFGNHANSAIAEATISKDIDKSAGEKLITNIYTIGLDLDKQISVDGLVASEIIRTSKEVMEKVASSPDKSYDATPDDLEEILMGIAGEFVGNVKVANVTDPMGTGFTVNGTVTDTNASQGTVTVSGSAGLQTIAWDIGEMLNPISNDPDEDIMYAELTYRVDGNNDVLGVLDGNGLAETNGPTILDYTDAFDVDHSVDFKVPKVKPTIVRLKKELYDEDDQEITGSTEEFDVAYGNDQYTVDDTFKVKADGQFIETVHPWQTDTEYNVAESLTSSQKYSVSIDINGVPTSGSTAIFEFLSGTGDYDDVEIIVKNRMVSKGLNIRQVVLNPNGELVIPSRAFYNAVIDSSTATLNLTSGSTTLNTPAEVNESLFTKYKLSIENREAAIKIDDLVPEYYELHGYILTKDSLDISNKHISSNTADLVTTNGAVLTYDIDTAEYWLTMFIEPKLGTDSGGQSEDSPRPYSWDYEVNKFGTP</sequence>
<proteinExistence type="predicted"/>
<dbReference type="PANTHER" id="PTHR10579:SF43">
    <property type="entry name" value="ZINC FINGER (C3HC4-TYPE RING FINGER) FAMILY PROTEIN"/>
    <property type="match status" value="1"/>
</dbReference>
<feature type="domain" description="VWFA" evidence="2">
    <location>
        <begin position="93"/>
        <end position="309"/>
    </location>
</feature>
<organism evidence="3 4">
    <name type="scientific">Enterococcus larvae</name>
    <dbReference type="NCBI Taxonomy" id="2794352"/>
    <lineage>
        <taxon>Bacteria</taxon>
        <taxon>Bacillati</taxon>
        <taxon>Bacillota</taxon>
        <taxon>Bacilli</taxon>
        <taxon>Lactobacillales</taxon>
        <taxon>Enterococcaceae</taxon>
        <taxon>Enterococcus</taxon>
    </lineage>
</organism>
<dbReference type="PANTHER" id="PTHR10579">
    <property type="entry name" value="CALCIUM-ACTIVATED CHLORIDE CHANNEL REGULATOR"/>
    <property type="match status" value="1"/>
</dbReference>